<dbReference type="AlphaFoldDB" id="A0AAD7RMQ3"/>
<feature type="region of interest" description="Disordered" evidence="1">
    <location>
        <begin position="62"/>
        <end position="81"/>
    </location>
</feature>
<accession>A0AAD7RMQ3</accession>
<feature type="compositionally biased region" description="Polar residues" evidence="1">
    <location>
        <begin position="18"/>
        <end position="32"/>
    </location>
</feature>
<feature type="region of interest" description="Disordered" evidence="1">
    <location>
        <begin position="125"/>
        <end position="156"/>
    </location>
</feature>
<evidence type="ECO:0000313" key="3">
    <source>
        <dbReference type="Proteomes" id="UP001221898"/>
    </source>
</evidence>
<reference evidence="2" key="1">
    <citation type="journal article" date="2023" name="Science">
        <title>Genome structures resolve the early diversification of teleost fishes.</title>
        <authorList>
            <person name="Parey E."/>
            <person name="Louis A."/>
            <person name="Montfort J."/>
            <person name="Bouchez O."/>
            <person name="Roques C."/>
            <person name="Iampietro C."/>
            <person name="Lluch J."/>
            <person name="Castinel A."/>
            <person name="Donnadieu C."/>
            <person name="Desvignes T."/>
            <person name="Floi Bucao C."/>
            <person name="Jouanno E."/>
            <person name="Wen M."/>
            <person name="Mejri S."/>
            <person name="Dirks R."/>
            <person name="Jansen H."/>
            <person name="Henkel C."/>
            <person name="Chen W.J."/>
            <person name="Zahm M."/>
            <person name="Cabau C."/>
            <person name="Klopp C."/>
            <person name="Thompson A.W."/>
            <person name="Robinson-Rechavi M."/>
            <person name="Braasch I."/>
            <person name="Lecointre G."/>
            <person name="Bobe J."/>
            <person name="Postlethwait J.H."/>
            <person name="Berthelot C."/>
            <person name="Roest Crollius H."/>
            <person name="Guiguen Y."/>
        </authorList>
    </citation>
    <scope>NUCLEOTIDE SEQUENCE</scope>
    <source>
        <strain evidence="2">NC1722</strain>
    </source>
</reference>
<dbReference type="EMBL" id="JAINUG010000220">
    <property type="protein sequence ID" value="KAJ8386900.1"/>
    <property type="molecule type" value="Genomic_DNA"/>
</dbReference>
<organism evidence="2 3">
    <name type="scientific">Aldrovandia affinis</name>
    <dbReference type="NCBI Taxonomy" id="143900"/>
    <lineage>
        <taxon>Eukaryota</taxon>
        <taxon>Metazoa</taxon>
        <taxon>Chordata</taxon>
        <taxon>Craniata</taxon>
        <taxon>Vertebrata</taxon>
        <taxon>Euteleostomi</taxon>
        <taxon>Actinopterygii</taxon>
        <taxon>Neopterygii</taxon>
        <taxon>Teleostei</taxon>
        <taxon>Notacanthiformes</taxon>
        <taxon>Halosauridae</taxon>
        <taxon>Aldrovandia</taxon>
    </lineage>
</organism>
<feature type="region of interest" description="Disordered" evidence="1">
    <location>
        <begin position="10"/>
        <end position="32"/>
    </location>
</feature>
<evidence type="ECO:0000256" key="1">
    <source>
        <dbReference type="SAM" id="MobiDB-lite"/>
    </source>
</evidence>
<sequence length="156" mass="16858">MGLAFLCQQTPWRPPLPTTNASERPTQRDFSLQESYPSVVTDQTPDGMLSLDSLPISNVLPRHSKVTPARGPWELSRTGRGFSTPASRVGCCRCHTPMGHHGNPESSCRPPAPLHRPLETALFPETGTGSPARSVPLPLTSSLGKTNSTDSCSHYI</sequence>
<proteinExistence type="predicted"/>
<protein>
    <submittedName>
        <fullName evidence="2">Uncharacterized protein</fullName>
    </submittedName>
</protein>
<gene>
    <name evidence="2" type="ORF">AAFF_G00164970</name>
</gene>
<comment type="caution">
    <text evidence="2">The sequence shown here is derived from an EMBL/GenBank/DDBJ whole genome shotgun (WGS) entry which is preliminary data.</text>
</comment>
<feature type="compositionally biased region" description="Polar residues" evidence="1">
    <location>
        <begin position="139"/>
        <end position="156"/>
    </location>
</feature>
<keyword evidence="3" id="KW-1185">Reference proteome</keyword>
<name>A0AAD7RMQ3_9TELE</name>
<evidence type="ECO:0000313" key="2">
    <source>
        <dbReference type="EMBL" id="KAJ8386900.1"/>
    </source>
</evidence>
<dbReference type="Proteomes" id="UP001221898">
    <property type="component" value="Unassembled WGS sequence"/>
</dbReference>